<feature type="signal peptide" evidence="1">
    <location>
        <begin position="1"/>
        <end position="26"/>
    </location>
</feature>
<evidence type="ECO:0000313" key="2">
    <source>
        <dbReference type="EMBL" id="KAA6184098.1"/>
    </source>
</evidence>
<proteinExistence type="predicted"/>
<comment type="caution">
    <text evidence="2">The sequence shown here is derived from an EMBL/GenBank/DDBJ whole genome shotgun (WGS) entry which is preliminary data.</text>
</comment>
<dbReference type="OrthoDB" id="9791419at2"/>
<evidence type="ECO:0000313" key="3">
    <source>
        <dbReference type="Proteomes" id="UP000322981"/>
    </source>
</evidence>
<keyword evidence="1" id="KW-0732">Signal</keyword>
<dbReference type="InterPro" id="IPR010916">
    <property type="entry name" value="TonB_box_CS"/>
</dbReference>
<accession>A0A5M8FGV0</accession>
<dbReference type="Proteomes" id="UP000322981">
    <property type="component" value="Unassembled WGS sequence"/>
</dbReference>
<feature type="chain" id="PRO_5024392898" evidence="1">
    <location>
        <begin position="27"/>
        <end position="471"/>
    </location>
</feature>
<protein>
    <submittedName>
        <fullName evidence="2">Uncharacterized protein</fullName>
    </submittedName>
</protein>
<dbReference type="EMBL" id="VWXX01000024">
    <property type="protein sequence ID" value="KAA6184098.1"/>
    <property type="molecule type" value="Genomic_DNA"/>
</dbReference>
<keyword evidence="3" id="KW-1185">Reference proteome</keyword>
<dbReference type="AlphaFoldDB" id="A0A5M8FGV0"/>
<dbReference type="PROSITE" id="PS00430">
    <property type="entry name" value="TONB_DEPENDENT_REC_1"/>
    <property type="match status" value="1"/>
</dbReference>
<organism evidence="2 3">
    <name type="scientific">Thiohalocapsa marina</name>
    <dbReference type="NCBI Taxonomy" id="424902"/>
    <lineage>
        <taxon>Bacteria</taxon>
        <taxon>Pseudomonadati</taxon>
        <taxon>Pseudomonadota</taxon>
        <taxon>Gammaproteobacteria</taxon>
        <taxon>Chromatiales</taxon>
        <taxon>Chromatiaceae</taxon>
        <taxon>Thiohalocapsa</taxon>
    </lineage>
</organism>
<sequence length="471" mass="52359">MGTTAANRLLRCVVLALGLCSLSAGAAETMTVTAEGLADPNAETYQRDKGLLIDDLRADARRQVLEKAVGAFVESDTLVENYVLLEDRVFSRSSGLIKRVIKESSPWLGEDGFMHMLMRAEVYITGVEDALREMSRSSRIGYIREYGDPKISVAVFAQDAERGSWESRSEIAENILKQHISDFGYRVWSEETTETLKSEMMESSTLDNRVETTVSVSHLKSSDFSIQGRVKFDVRSVTLRASGITVKKHVITSWTVKCVDNHTGEEIYFNNKVPRRNSWATEDEALQDIGRLIGSEFSKDFFEQHLMRPSKIYALHVAGLPSYDIGVLFKKELIGLRPVLQVDFRSYTTNGISIYEVDFAGDDNNFAQLVNSVIIKPLNAKFGDEAFRLDSVERGVVRVSFHSTADPADLIAQFNQGPPAALASATPERLRHIARDDSTLDKLQAINPQAVAVLRGGSAPQSEAFQQISDF</sequence>
<name>A0A5M8FGV0_9GAMM</name>
<evidence type="ECO:0000256" key="1">
    <source>
        <dbReference type="SAM" id="SignalP"/>
    </source>
</evidence>
<dbReference type="RefSeq" id="WP_150093952.1">
    <property type="nucleotide sequence ID" value="NZ_JBFUOH010000053.1"/>
</dbReference>
<gene>
    <name evidence="2" type="ORF">F2Q65_13580</name>
</gene>
<reference evidence="2 3" key="1">
    <citation type="submission" date="2019-09" db="EMBL/GenBank/DDBJ databases">
        <title>Whole-genome sequence of the purple sulfur bacterium Thiohalocapsa marina DSM 19078.</title>
        <authorList>
            <person name="Kyndt J.A."/>
            <person name="Meyer T.E."/>
        </authorList>
    </citation>
    <scope>NUCLEOTIDE SEQUENCE [LARGE SCALE GENOMIC DNA]</scope>
    <source>
        <strain evidence="2 3">DSM 19078</strain>
    </source>
</reference>